<dbReference type="EMBL" id="CP059732">
    <property type="protein sequence ID" value="QMW03728.1"/>
    <property type="molecule type" value="Genomic_DNA"/>
</dbReference>
<protein>
    <submittedName>
        <fullName evidence="1">Uncharacterized protein</fullName>
    </submittedName>
</protein>
<sequence>MEKERKNSRKKIAGIHDIRASEMSFEFQVPSSGVADTSVTLVTVDLKLRT</sequence>
<proteinExistence type="predicted"/>
<reference evidence="1 2" key="1">
    <citation type="submission" date="2020-07" db="EMBL/GenBank/DDBJ databases">
        <title>Spirosoma foliorum sp. nov., isolated from the leaves on the Nejang mountain Korea, Republic of.</title>
        <authorList>
            <person name="Ho H."/>
            <person name="Lee Y.-J."/>
            <person name="Nurcahyanto D.-A."/>
            <person name="Kim S.-G."/>
        </authorList>
    </citation>
    <scope>NUCLEOTIDE SEQUENCE [LARGE SCALE GENOMIC DNA]</scope>
    <source>
        <strain evidence="1 2">PL0136</strain>
    </source>
</reference>
<keyword evidence="2" id="KW-1185">Reference proteome</keyword>
<dbReference type="RefSeq" id="WP_182460985.1">
    <property type="nucleotide sequence ID" value="NZ_CP059732.1"/>
</dbReference>
<name>A0A7G5GXY6_9BACT</name>
<evidence type="ECO:0000313" key="2">
    <source>
        <dbReference type="Proteomes" id="UP000515369"/>
    </source>
</evidence>
<accession>A0A7G5GXY6</accession>
<dbReference type="AlphaFoldDB" id="A0A7G5GXY6"/>
<gene>
    <name evidence="1" type="ORF">H3H32_01865</name>
</gene>
<dbReference type="KEGG" id="sfol:H3H32_01865"/>
<evidence type="ECO:0000313" key="1">
    <source>
        <dbReference type="EMBL" id="QMW03728.1"/>
    </source>
</evidence>
<organism evidence="1 2">
    <name type="scientific">Spirosoma foliorum</name>
    <dbReference type="NCBI Taxonomy" id="2710596"/>
    <lineage>
        <taxon>Bacteria</taxon>
        <taxon>Pseudomonadati</taxon>
        <taxon>Bacteroidota</taxon>
        <taxon>Cytophagia</taxon>
        <taxon>Cytophagales</taxon>
        <taxon>Cytophagaceae</taxon>
        <taxon>Spirosoma</taxon>
    </lineage>
</organism>
<dbReference type="Proteomes" id="UP000515369">
    <property type="component" value="Chromosome"/>
</dbReference>